<dbReference type="RefSeq" id="WP_117321879.1">
    <property type="nucleotide sequence ID" value="NZ_QVTD01000003.1"/>
</dbReference>
<dbReference type="Proteomes" id="UP000262939">
    <property type="component" value="Unassembled WGS sequence"/>
</dbReference>
<sequence length="88" mass="10558">MKQSKQQDFSCCFFCTLRKYKLGARTDVQATQYQVYEEMQNTGKKYGARFYVFAFAPYPVRLNYPFSRLANRRVFFILHAKGGYYIYE</sequence>
<proteinExistence type="predicted"/>
<name>A0A372LHC3_9BACI</name>
<gene>
    <name evidence="1" type="ORF">D0466_07495</name>
</gene>
<dbReference type="AlphaFoldDB" id="A0A372LHC3"/>
<dbReference type="EMBL" id="QVTD01000003">
    <property type="protein sequence ID" value="RFU65707.1"/>
    <property type="molecule type" value="Genomic_DNA"/>
</dbReference>
<protein>
    <submittedName>
        <fullName evidence="1">Uncharacterized protein</fullName>
    </submittedName>
</protein>
<reference evidence="1 2" key="1">
    <citation type="submission" date="2018-08" db="EMBL/GenBank/DDBJ databases">
        <title>Bacillus chawlae sp. nov., Bacillus glennii sp. nov., and Bacillus saganii sp. nov. Isolated from the Vehicle Assembly Building at Kennedy Space Center where the Viking Spacecraft were Assembled.</title>
        <authorList>
            <person name="Seuylemezian A."/>
            <person name="Vaishampayan P."/>
        </authorList>
    </citation>
    <scope>NUCLEOTIDE SEQUENCE [LARGE SCALE GENOMIC DNA]</scope>
    <source>
        <strain evidence="1 2">V44-8</strain>
    </source>
</reference>
<accession>A0A372LHC3</accession>
<keyword evidence="2" id="KW-1185">Reference proteome</keyword>
<evidence type="ECO:0000313" key="1">
    <source>
        <dbReference type="EMBL" id="RFU65707.1"/>
    </source>
</evidence>
<organism evidence="1 2">
    <name type="scientific">Peribacillus glennii</name>
    <dbReference type="NCBI Taxonomy" id="2303991"/>
    <lineage>
        <taxon>Bacteria</taxon>
        <taxon>Bacillati</taxon>
        <taxon>Bacillota</taxon>
        <taxon>Bacilli</taxon>
        <taxon>Bacillales</taxon>
        <taxon>Bacillaceae</taxon>
        <taxon>Peribacillus</taxon>
    </lineage>
</organism>
<comment type="caution">
    <text evidence="1">The sequence shown here is derived from an EMBL/GenBank/DDBJ whole genome shotgun (WGS) entry which is preliminary data.</text>
</comment>
<evidence type="ECO:0000313" key="2">
    <source>
        <dbReference type="Proteomes" id="UP000262939"/>
    </source>
</evidence>